<feature type="domain" description="Fibronectin type-III" evidence="9">
    <location>
        <begin position="415"/>
        <end position="513"/>
    </location>
</feature>
<dbReference type="InterPro" id="IPR001791">
    <property type="entry name" value="Laminin_G"/>
</dbReference>
<dbReference type="CDD" id="cd00110">
    <property type="entry name" value="LamG"/>
    <property type="match status" value="1"/>
</dbReference>
<evidence type="ECO:0000256" key="6">
    <source>
        <dbReference type="ARBA" id="ARBA00023273"/>
    </source>
</evidence>
<dbReference type="SUPFAM" id="SSF51004">
    <property type="entry name" value="C-terminal (heme d1) domain of cytochrome cd1-nitrite reductase"/>
    <property type="match status" value="1"/>
</dbReference>
<evidence type="ECO:0000256" key="7">
    <source>
        <dbReference type="ARBA" id="ARBA00023295"/>
    </source>
</evidence>
<keyword evidence="3" id="KW-0964">Secreted</keyword>
<evidence type="ECO:0000313" key="10">
    <source>
        <dbReference type="EMBL" id="PWC07749.1"/>
    </source>
</evidence>
<evidence type="ECO:0000313" key="11">
    <source>
        <dbReference type="Proteomes" id="UP000244962"/>
    </source>
</evidence>
<dbReference type="NCBIfam" id="NF033679">
    <property type="entry name" value="DNRLRE_dom"/>
    <property type="match status" value="2"/>
</dbReference>
<dbReference type="GO" id="GO:0005576">
    <property type="term" value="C:extracellular region"/>
    <property type="evidence" value="ECO:0007669"/>
    <property type="project" value="UniProtKB-SubCell"/>
</dbReference>
<dbReference type="Proteomes" id="UP000244962">
    <property type="component" value="Unassembled WGS sequence"/>
</dbReference>
<evidence type="ECO:0000256" key="8">
    <source>
        <dbReference type="ARBA" id="ARBA00023326"/>
    </source>
</evidence>
<evidence type="ECO:0000256" key="2">
    <source>
        <dbReference type="ARBA" id="ARBA00004613"/>
    </source>
</evidence>
<protein>
    <recommendedName>
        <fullName evidence="9">Fibronectin type-III domain-containing protein</fullName>
    </recommendedName>
</protein>
<comment type="subcellular location">
    <subcellularLocation>
        <location evidence="1">Cell projection</location>
    </subcellularLocation>
    <subcellularLocation>
        <location evidence="2">Secreted</location>
    </subcellularLocation>
</comment>
<feature type="domain" description="Fibronectin type-III" evidence="9">
    <location>
        <begin position="1289"/>
        <end position="1384"/>
    </location>
</feature>
<name>A0A2U1TFT6_9MICO</name>
<dbReference type="InterPro" id="IPR055372">
    <property type="entry name" value="CBM96"/>
</dbReference>
<dbReference type="InterPro" id="IPR011048">
    <property type="entry name" value="Haem_d1_sf"/>
</dbReference>
<organism evidence="10 11">
    <name type="scientific">Mycetocola zhujimingii</name>
    <dbReference type="NCBI Taxonomy" id="2079792"/>
    <lineage>
        <taxon>Bacteria</taxon>
        <taxon>Bacillati</taxon>
        <taxon>Actinomycetota</taxon>
        <taxon>Actinomycetes</taxon>
        <taxon>Micrococcales</taxon>
        <taxon>Microbacteriaceae</taxon>
        <taxon>Mycetocola</taxon>
    </lineage>
</organism>
<evidence type="ECO:0000256" key="4">
    <source>
        <dbReference type="ARBA" id="ARBA00022729"/>
    </source>
</evidence>
<dbReference type="CDD" id="cd00063">
    <property type="entry name" value="FN3"/>
    <property type="match status" value="5"/>
</dbReference>
<dbReference type="SMART" id="SM00060">
    <property type="entry name" value="FN3"/>
    <property type="match status" value="6"/>
</dbReference>
<evidence type="ECO:0000256" key="5">
    <source>
        <dbReference type="ARBA" id="ARBA00023157"/>
    </source>
</evidence>
<accession>A0A2U1TFT6</accession>
<keyword evidence="5" id="KW-1015">Disulfide bond</keyword>
<dbReference type="Pfam" id="PF13385">
    <property type="entry name" value="Laminin_G_3"/>
    <property type="match status" value="2"/>
</dbReference>
<dbReference type="Gene3D" id="2.60.120.200">
    <property type="match status" value="2"/>
</dbReference>
<dbReference type="GO" id="GO:0016798">
    <property type="term" value="F:hydrolase activity, acting on glycosyl bonds"/>
    <property type="evidence" value="ECO:0007669"/>
    <property type="project" value="UniProtKB-KW"/>
</dbReference>
<feature type="domain" description="Fibronectin type-III" evidence="9">
    <location>
        <begin position="1566"/>
        <end position="1662"/>
    </location>
</feature>
<sequence>MRSRALGGTIAVLTLVTGLIVGSLSPQAASALSPGVHFSAENLPTWQTNGVVYALGQSNGKVIAGGTFSQIRPPTGGSGTAQTRNALAVFNAETGAPDPCQFTVALSGGTPTIRAIVTSDDGNTVYVGGNFSSMSGVTVARVAAIDVNSCSVRPLRTSAISSVVYGLAVKGNTLYLAGAFKSVAAQERLSFAAVNATTGALLPWVANTELTGRAVAVSPDGSKVAVGGDFFFVNGQDSHSIGVVDAISGANVRNYPVGFIPSTSVTKALYSSGDTFYGGNEGTGGGVFDGRFAISWNTLEQKWRDTCLGATQALLEYRGTVYAANHAHDCSSNRAFQDGKRTYFTAQNAESAELLGWNPLGNDGTGEGIGPRALVISNGNSTGQPYLWSGGEFTRINNTAQQGLTRFSAADTGAPPTPVASAQATSSGSIQVRFRAVVDSDDSVLTYRIYRNNASTPVWEGTANSQWWKRPQVTFVDTAVNTGTQYSYRVTASDGTSTSGLSAAVTTRATASSNDYPAQVRADGAQLYWQYDGTTGVWIQDKSATATRTDGMSGIAQNGVARAADGAFAGDTTGSAVFDDVDDNVWEDNYVPGPSTYSIETWIKTTTTTGGKIIGYGNGRPRTDSGENVNSGSYDRHIYMDNSGRLTFGVYTGAAVTIRSASAYNDGGWHHIVATQGAGGMALYVDGLRVGQNGTTNAQSYHGVWRVGGDNLSGWPDRPSSDFFGGQIDETAVYGGALTRQQVLNHYTLAGGSAAVNPAPDDTYGQAVYAGDPDFYWRLAERDGTTARDSSTFGSTPGVYGAGVERGSRGIVEGNSAVTMNGAPESLVATTVAGGSSSTFAAELWFRTSSTSGGKLIGFENTQSGNGSDYDKQIYMTNSGSLIFGVYTGGVAYVESPISYNDGSWHHVVGVQDATGMKLYVDGSLINSNGTVSNQSFTGYWRVGGGNINGWPSQPSNFYFAGSIDEAALYSRTLTAQEIANHHALGVNDSTAPAMPENVDGRFEDGAVTLSWDAASDDTAVQSYRVYRGESADFTADSSSFVDEVTETSWTGINPEIGTAYYRIVAVDGSGNVSAPTSAVAVTVTDTIAPSVPSGVTASAGATSATITWTASTDNVGVATYALYRGNNAGFEANASNRIAELTGTSYTDTGLQPGSYFYRVTAVDAAGNVTAPSEASGEVVIAAPDRTAPTAPTDVSAGADQTSVTVEWEASTDNVGVVRYSVHRGTTSGFAVNGSTLIAETTETRYVDAGLEVGTYYYKVTAADAAGNVSAASGASNPVTIVIVDSSAPTAPVGVTAQNQGSTVQVDWSASSDNVAVTGYTVYRGATVGFAADATSRIGDSAGTSYSDPDLANGTYYYRVTAVDAAGNVSAPSEAAAATVGQPVSDPIVMRVTPTEDAMVYQSSPATNYGQNNQLSARGAVSNSAFESFLKFPLPVAPPGMVLSEATITTRTSTDATAGSTDTHTYSLAASSWAEDTLTWNNRPTGSGPTMGTLTGASATNTVYTASLAAGPLAGLTGQNVSLRLTSGGGDNLRLWSSEASNVSYRPVLTLTFRPGTGPEPDTTAPSVPTGVSTAVNQSAVTVSWSASTDSVGVTGYSIYRGATSDFPANATSRIAGTSGTSFTDSPVSAGTWYYRIDATDAAGNLSAPSAAVAAIVSPPSPAAVTVQVPATDDAMVVQAAGGTNYGSNTQLSARGGGTAQIESFLHFDLPTAPIGYTLTGATFTVRTSTDPAAGSIDTFTLSTAADGWTEAGLTWNNRPTTSAQTMGTMGPMTATNTQYVGALSIETLGSLLGQTVSARFAGNGSDNVRLWSTESGTASYRPMITLTYTPNA</sequence>
<keyword evidence="7" id="KW-0326">Glycosidase</keyword>
<dbReference type="InterPro" id="IPR003961">
    <property type="entry name" value="FN3_dom"/>
</dbReference>
<evidence type="ECO:0000256" key="3">
    <source>
        <dbReference type="ARBA" id="ARBA00022525"/>
    </source>
</evidence>
<dbReference type="PROSITE" id="PS50853">
    <property type="entry name" value="FN3"/>
    <property type="match status" value="5"/>
</dbReference>
<dbReference type="EMBL" id="QEFB01000002">
    <property type="protein sequence ID" value="PWC07749.1"/>
    <property type="molecule type" value="Genomic_DNA"/>
</dbReference>
<dbReference type="GO" id="GO:0042995">
    <property type="term" value="C:cell projection"/>
    <property type="evidence" value="ECO:0007669"/>
    <property type="project" value="UniProtKB-SubCell"/>
</dbReference>
<dbReference type="RefSeq" id="WP_108962363.1">
    <property type="nucleotide sequence ID" value="NZ_QEFB01000002.1"/>
</dbReference>
<keyword evidence="8" id="KW-0119">Carbohydrate metabolism</keyword>
<dbReference type="InterPro" id="IPR013320">
    <property type="entry name" value="ConA-like_dom_sf"/>
</dbReference>
<dbReference type="Gene3D" id="2.60.40.10">
    <property type="entry name" value="Immunoglobulins"/>
    <property type="match status" value="6"/>
</dbReference>
<dbReference type="InterPro" id="IPR036116">
    <property type="entry name" value="FN3_sf"/>
</dbReference>
<reference evidence="11" key="1">
    <citation type="submission" date="2018-04" db="EMBL/GenBank/DDBJ databases">
        <authorList>
            <person name="Liu S."/>
            <person name="Wang Z."/>
            <person name="Li J."/>
        </authorList>
    </citation>
    <scope>NUCLEOTIDE SEQUENCE [LARGE SCALE GENOMIC DNA]</scope>
    <source>
        <strain evidence="11">622</strain>
    </source>
</reference>
<dbReference type="SUPFAM" id="SSF49899">
    <property type="entry name" value="Concanavalin A-like lectins/glucanases"/>
    <property type="match status" value="2"/>
</dbReference>
<evidence type="ECO:0000259" key="9">
    <source>
        <dbReference type="PROSITE" id="PS50853"/>
    </source>
</evidence>
<keyword evidence="7" id="KW-0378">Hydrolase</keyword>
<evidence type="ECO:0000256" key="1">
    <source>
        <dbReference type="ARBA" id="ARBA00004316"/>
    </source>
</evidence>
<keyword evidence="8" id="KW-0624">Polysaccharide degradation</keyword>
<dbReference type="SUPFAM" id="SSF49265">
    <property type="entry name" value="Fibronectin type III"/>
    <property type="match status" value="4"/>
</dbReference>
<feature type="domain" description="Fibronectin type-III" evidence="9">
    <location>
        <begin position="1189"/>
        <end position="1287"/>
    </location>
</feature>
<dbReference type="SMART" id="SM00560">
    <property type="entry name" value="LamGL"/>
    <property type="match status" value="1"/>
</dbReference>
<gene>
    <name evidence="10" type="ORF">DF223_04645</name>
</gene>
<dbReference type="GO" id="GO:0000272">
    <property type="term" value="P:polysaccharide catabolic process"/>
    <property type="evidence" value="ECO:0007669"/>
    <property type="project" value="UniProtKB-KW"/>
</dbReference>
<keyword evidence="6" id="KW-0966">Cell projection</keyword>
<dbReference type="InterPro" id="IPR006558">
    <property type="entry name" value="LamG-like"/>
</dbReference>
<dbReference type="InterPro" id="IPR013783">
    <property type="entry name" value="Ig-like_fold"/>
</dbReference>
<keyword evidence="11" id="KW-1185">Reference proteome</keyword>
<dbReference type="SMART" id="SM00282">
    <property type="entry name" value="LamG"/>
    <property type="match status" value="2"/>
</dbReference>
<proteinExistence type="predicted"/>
<feature type="domain" description="Fibronectin type-III" evidence="9">
    <location>
        <begin position="1089"/>
        <end position="1186"/>
    </location>
</feature>
<comment type="caution">
    <text evidence="10">The sequence shown here is derived from an EMBL/GenBank/DDBJ whole genome shotgun (WGS) entry which is preliminary data.</text>
</comment>
<keyword evidence="4" id="KW-0732">Signal</keyword>
<dbReference type="Pfam" id="PF24517">
    <property type="entry name" value="CBM96"/>
    <property type="match status" value="2"/>
</dbReference>